<feature type="region of interest" description="Disordered" evidence="1">
    <location>
        <begin position="228"/>
        <end position="274"/>
    </location>
</feature>
<protein>
    <submittedName>
        <fullName evidence="3">Uncharacterized protein</fullName>
    </submittedName>
</protein>
<evidence type="ECO:0000256" key="1">
    <source>
        <dbReference type="SAM" id="MobiDB-lite"/>
    </source>
</evidence>
<keyword evidence="4" id="KW-1185">Reference proteome</keyword>
<gene>
    <name evidence="3" type="ORF">DFP72DRAFT_751236</name>
</gene>
<accession>A0A8H6LTA7</accession>
<dbReference type="Proteomes" id="UP000521943">
    <property type="component" value="Unassembled WGS sequence"/>
</dbReference>
<proteinExistence type="predicted"/>
<evidence type="ECO:0000256" key="2">
    <source>
        <dbReference type="SAM" id="Phobius"/>
    </source>
</evidence>
<feature type="non-terminal residue" evidence="3">
    <location>
        <position position="329"/>
    </location>
</feature>
<keyword evidence="2" id="KW-0812">Transmembrane</keyword>
<evidence type="ECO:0000313" key="3">
    <source>
        <dbReference type="EMBL" id="KAF6741469.1"/>
    </source>
</evidence>
<evidence type="ECO:0000313" key="4">
    <source>
        <dbReference type="Proteomes" id="UP000521943"/>
    </source>
</evidence>
<organism evidence="3 4">
    <name type="scientific">Ephemerocybe angulata</name>
    <dbReference type="NCBI Taxonomy" id="980116"/>
    <lineage>
        <taxon>Eukaryota</taxon>
        <taxon>Fungi</taxon>
        <taxon>Dikarya</taxon>
        <taxon>Basidiomycota</taxon>
        <taxon>Agaricomycotina</taxon>
        <taxon>Agaricomycetes</taxon>
        <taxon>Agaricomycetidae</taxon>
        <taxon>Agaricales</taxon>
        <taxon>Agaricineae</taxon>
        <taxon>Psathyrellaceae</taxon>
        <taxon>Ephemerocybe</taxon>
    </lineage>
</organism>
<feature type="non-terminal residue" evidence="3">
    <location>
        <position position="1"/>
    </location>
</feature>
<keyword evidence="2" id="KW-1133">Transmembrane helix</keyword>
<sequence>ASGSSKPKKASVFPVIAIVVGSLAAISLCSFMVLDPRVSRGCRKQRIKSKGLGNRPISSWFPFPGQAPSGVARKPVSGDESFYSPHTPRGLELEMSENGGSLASSYPRSKFSITSSDYSQVSRQSAGMDDAILIENTRANGSVPPIRPPRPPTADSPATISDSVFFAAENQIYTDSAFIVGEQNDETSSMSTVVDTRNVRISPLLPPETFFTMTSISTSSTCTVGLAASPGATENTGGGNQSPRTGQREDLSGTLLPGDESRHSRTHSAPIFMGSPVDESYHPIYMDPVAKKVMQHRRSRSNSGWAYPRREERLTSDDESYNGVLGEAL</sequence>
<dbReference type="EMBL" id="JACGCI010000243">
    <property type="protein sequence ID" value="KAF6741469.1"/>
    <property type="molecule type" value="Genomic_DNA"/>
</dbReference>
<feature type="transmembrane region" description="Helical" evidence="2">
    <location>
        <begin position="12"/>
        <end position="34"/>
    </location>
</feature>
<name>A0A8H6LTA7_9AGAR</name>
<feature type="region of interest" description="Disordered" evidence="1">
    <location>
        <begin position="69"/>
        <end position="90"/>
    </location>
</feature>
<dbReference type="OrthoDB" id="3056408at2759"/>
<comment type="caution">
    <text evidence="3">The sequence shown here is derived from an EMBL/GenBank/DDBJ whole genome shotgun (WGS) entry which is preliminary data.</text>
</comment>
<reference evidence="3 4" key="1">
    <citation type="submission" date="2020-07" db="EMBL/GenBank/DDBJ databases">
        <title>Comparative genomics of pyrophilous fungi reveals a link between fire events and developmental genes.</title>
        <authorList>
            <consortium name="DOE Joint Genome Institute"/>
            <person name="Steindorff A.S."/>
            <person name="Carver A."/>
            <person name="Calhoun S."/>
            <person name="Stillman K."/>
            <person name="Liu H."/>
            <person name="Lipzen A."/>
            <person name="Pangilinan J."/>
            <person name="Labutti K."/>
            <person name="Bruns T.D."/>
            <person name="Grigoriev I.V."/>
        </authorList>
    </citation>
    <scope>NUCLEOTIDE SEQUENCE [LARGE SCALE GENOMIC DNA]</scope>
    <source>
        <strain evidence="3 4">CBS 144469</strain>
    </source>
</reference>
<keyword evidence="2" id="KW-0472">Membrane</keyword>
<dbReference type="AlphaFoldDB" id="A0A8H6LTA7"/>